<organism evidence="7 8">
    <name type="scientific">Chryseosolibacter histidini</name>
    <dbReference type="NCBI Taxonomy" id="2782349"/>
    <lineage>
        <taxon>Bacteria</taxon>
        <taxon>Pseudomonadati</taxon>
        <taxon>Bacteroidota</taxon>
        <taxon>Cytophagia</taxon>
        <taxon>Cytophagales</taxon>
        <taxon>Chryseotaleaceae</taxon>
        <taxon>Chryseosolibacter</taxon>
    </lineage>
</organism>
<sequence length="5055" mass="566807">MNTKIDKSNVEDIVELNMAQQGMLFHYLRESEQSLYNVQLSFQIEGQLDVNKLRSAFSNVQARHEALRSVFRWEEANTPLQIILKSHPLDFTFEDFSQRYAVSEISGQVAAYLLNDRNSRFDLTRLPLRAGLIRISAATHVLFITHHHILYDGWSTAIFLKELFQYYGHVNGNIVQGFNGKIKYGDLLRQLHKAIDPVKASDYWKHYLSGHEIAPLVSGTVRTSAKKREVKKLGICDPTDAIETWARQHRVSKVSVIYAAYGLLLQKYLDTPDVVFGTVVSSRDMSVPGIDKVMGNFINTIPLRLTGDERSLKEIVKEVNRDLAARSEFSNVSYHEIKQMLGLKPAEDLFDSVVIVENYPIDENVLGANDEFQVSLKSVHENTGIPLTITVFFNQGVKVEFAYRDGDVADDFVKAFAGHFFAIIATIINNGESTAASLDILSETEKDQLLTGFNDTVLEYAKEKTIVELFQSQARRSSADVALSFNGQSLTYRELNGKANSLAAALRNKGVKPNQVVGLYTNRSLELYIGMLAVLKSGGCYLPLDPSYPKDRLAYMLADSGARVLLTTRDLSVADIDPGSMLTVITVDSGALGQAADLPIVNDAEDLAYLIYTSGSTGKPKGVMLPHRAVHNYIESMMRHLPAGGTMVSVTTFSFDIFVTESLLALTQGMRVVIADEACQKDAALLLALIEREKVELIQTTPSRYKLMIDDSEGFAKAMRGVRYLLVGGEAFQEDLLRSLKKYSRARIINVYGPTETTVWSSLIDLTEEDRITIGRPLGNTQLYVLDRHLHLQPRGAAGELYISGDGLAHGYWNNKALSDQRFISNPFRPGFKMYKTGDKARWTDSGTVEYLGRVDFQVKIRGHRIETGEIESLLKEHPQIKDAVVIAKASGNDTHLVAYYVCGEEIGNATLRSYLSGKLPDYMVPAYFVHLAALPLTPNRKLDRRSLPEPAISPQDGPVAPANATEERLVKIWSEILKIDSDRISVLASFFELGGHSLKATTLVNRIFREFDVRISINEVFTQPDIRSLATALQTRIATGFSPIQPAVSRDFYPLSAEQKRIYFSYAFDRSSLAYNGIFTVVLEGTLDKALLEDTFTRLVARHETLRTCFEIINDVPVQRIRPQVELVMEHFQADEEQVSAIMHGFVRPFDLQTAPLMRTALIEIAPDRHVLIVDIHHIVCDGISQEILTREFMAMYDNQALPDLRVQYKDYAVWQQEEKRELVAVRQREFWTSMFADMPEVLTLPYDFSRPVTQDHRGGAIDFRVGAAEANALRAIAAREGATLFMVTLAIYNILLSRLAGSDDIVVGTAIAGREHPDLEHVVGMFVNTIPVRNHPAHQHTFTEFLSAVKSTTLSCFEHQAFPYDELLSALKVERHSGRNPLFDIMFAYQSFKEAELQIPGLRLTPFSGEQRLAKFDLALLAYEKGEELLFTFEYAVALFNAETIARWAVYFKNIVSAIVAGPDKKIADIGMLPDDEVRRVMDDFNNTGTDYPLNETIISLFEKQVKKTPENIALRCGNNIVTYAALERKANAVATAITMKLPEGNGHKVGLLFDSSVEMIAGMLGVLKAGCAYVPLSPQTPGERNSFILADSEAALLLTQRSVYMQYGGQTLSGAGRTVVFVESCLEGEVVDLQKSIRPDDLMYVIYTSGTTGQPKGVAIKHQGIVNFAQWRITTYAFTERDVTLQLFPYHFDGFGANLYPSLLTGGTLMLLRETERLNAEHIAHVVRSEKITNAVVTPLIYDILLRELNGQACESLRLIVLAGEKAAPELIERSGRLLPGTVCCNEYGPTETSIGATWNDNLCADNVNVIGKPIANTRIYILGKGDVLIPVGACGELCIAGAGLAQGYIRNESLTSAKFCDHPFIAGERMYRTGDLARWRDDGSIVLIGRIDSQVKIRGFRIEPGEIEGQLSKYPLIREVIVNARDTGNNKYLVAYYVADQEISFTELRNFLLSRLPDYMVPACFVHVQKMPLTANGKIDTKALPVPVMKTGEALPTTGEERLLVEVWASVLGMENIGVTDNFFAAGGDSIKSIQICSRMRSLGYDVAVKDIFTHQTIQQLAPQLKTVAQYADQRPVTGPVPLTPVQQWFFDNRLKHTHHFNQAVMLRFEGGITEEVVHGIFEELQRHHDALRMVFTQSADEVVQTNRDVDLPVSLQVIHLQQETGWHETLLEYAGALQRSIDLENGPLMKLALFHLANESRLLIVIHHLVIDGVSWRILFEDIESLYAQVKGNLPLSLPPKTDSFQSWSKALRSYVQGTAFQRASAYWHTVAGEAGAVITRDFPAGRNTRESEAVETISFSVDDTARLLGEVHRPFNTGITDILLTALMLAFREMYGNTRLWIELEGHGRHDVVRDVNISRTVGWFTSIYPVLLDAGSGDWRAAIKQVKETLRKVPHGGIDYLLVKHAAGTSLQAFPAPQVSFNYLGQFDADMKNAAYTVSLDLTGNNISDKETRFHDWEISGMLVDGRLALKIAYSHAQYTTGTMHAFADHYRRQLVSLIGCCSTYGATELTPSDVTYKDLPASTLETLQQQYQLEDVYPLSPMQEGILFHSLLDADADSYFAQMTLVLEGDVDIEAVEKTMNDIVSRYATLRTAFYYQGQDRALQLVLKDRKATFHYRDLQEECAVNGIESTIAVCQEKDRHNRFDLRNDCLIRASLFCVAPSKFVLILSHHHIIMDGWCMDILLRDFRKFYADNRMRRDMPVTLAPRYARYIDWLESREAQSSVVYWKDYLRDYETPASLPAKVRYRESIQRTAYGSQLLVIDRMKTVQLGKVSAAHGVTLNTVLQTAWGILLAKYNNVTDCVFGAVVSGRPSAIEGVETMVGLFINTIPVRVSYEAGDSIADMLRKIQHRALESEAHHYTKLAEIQSLSTPGNRLFDHIIVVENYPLSEKILKDASGSPEDLSITDVRIFDRTNYDLVVTMIPGEELRIRIDYSATIYDHELIKNVLAQLDQIITQVSADAGAKVAGLEITTENEKLRLLSWLNPHPTFFPEETVVSLFERQARITPEQTALVYHDSAITYRELNERSNRLARCLAGRGVESGKVVGLMIERSVDMIVAMIGILKAGGTYLPLDTAAPEKRILAMLNDSSASLLLADHDHAPTYEKHVATARIFNCGHCGYAGSDLGLSIPNTDVAYIIYTSGSTGKPKGVMVQHRSVANLIHSQKALFGINEKDRILQFSTISFDASVEQIWLALTSGASLVLIDHETMTDNVRFNEYLATKGVTHLHATPSFLERISLTKHPQLKRVIAGGEECKPSLARKFYVDYEFYNEYGPTETTVTSLVKRVDSREFEKDRIAIGTPINNTFVYILGRHAELLPLGATGELYVGGAGVAKGYLGDEALTGEKFITNPFMPGEKMYRTGDLARWRSDGDLEYCGRADAQVKLRGFRIEPGEIETRILEHTLVREAAVVIRESGDDRFLVAYYVAEGTVDEAMLNDFLRDRLPPYMLPARYLRLEQMPATPSGKLDKKALPDPAVAGEGEYVLPSGETEEALQQIWSEVLNIGQDMIGMNKSFFALGGHSLKAMTLVNRIRERFGVEVPLKEVFRHPDIAGLSGFIRDSKTSAHYKIEKVAVSPWYKLSSAQKRLYFLYEFNRQSLAYNVPYAVRIEGNLQTDRLIQVFKKLVARHESLRTSFEIVEGEPVQKVSATAELEIERFNAGTGDVGVLMEKFVRPFDLRHAPLLRVGLVACTPGENILIVDMHHIISDGVSHGLMIKDFVSCYHGEALPPVTTQYKDYAAWQQSESQQEAIRKQKEFWLNEFAEELPALNLPMDFSRPPVKDYAGSAMSFSLTLEETAGLRSIADAEGSTMFMVILSVYNILLTRLCNIEDIAVGTPSAGRQHPDLEQIIGMFVNTLVMRNQPKGELSFREFLSAVRSKTLACLENQAYQYEELIQELKVERDTARNPLFDVMFVFENSADVAFEMEGLKLQPFPNTHQVAKFDLLLKAIESADQVFFELQYATSLFREETVARFIAYFRNILSAVIANMDMKISAIAIMQEEERHQQLERFNDTDTVWPYEGTVLSLFEKQAARDGERVALKWHNETLTYGALKEMTTKVASYLREAHGVRTGDLVGLMLEREMLLLPCIYGIIKAGAAYVPIDPGYPDERIDAIAGNAAMKFFITRGRYRKVATKPGFTVIDLDEVEQAIVRQQVTELPEVRSNDLAYVIYTSGSTGTPKGVMIEHGALLNIILDLQQRYPLGAGDTYLLKTTFTFDVSVAEIFGWFLDGGCLSILPAGAEADPDAIAAVIARDQVTHINFVPSMFAVFIEMLKDSGVKRIESLRYIFLAGEALPASMVNAFNALRANASLENIYGPTEGTIYSSGYATRDLQENMRVPIGKPLSNIRLYIVDRYNNLLPLGVPGELCIGGAGLARGYLNNEAMTAEKFVRNPFRPGERMYRTGDLARWLPDGNVEYLGRIDTQVKMRGFRIELEEIENQLMAHAQVTKAAVVLREENGNQYLVAYYVSESPRESAALKDLLLEKLPVYMVPQYYVRLDDFPLTASGKLNRKALPAPVITTDETYAAPVGAVEKKLVAIWAQVLKMDPATISADSSFFALGGHSIMAVHLINMIRQQFSVGIELRKLFENPSIRRLAILIAGERRGKATKIARVEKKERYAASPAQERLFYQQLLNKSTLAYNVSGALEIRADISIDAVNHAFRLLIGRHESLRTRFLLSDESVVQEVSPDVVFNPVMLDETRYATVEEAFRDFVRPFDLGVQPLLRCALLKRREGHVLFIDIHHIICDGFSLNILMHDFRKLCHGESLEPVDLRYVDYSSWQRKQRGHMEAQRAYWMSQLAGEVPVLDLPVRTRKVAAIHPASKRILEIDDVHRRAMKRYAADSGISDFMFLLSGFFILLSRISGNTDIIIGTDVLGRTGAGLRNVVGTFINLLPLRMQLDPAITCRQFVQEVKACVLGAFDNQDFQFDQMVSLLNRDARMEENPIVQVHFAFANFFDAQEDDPHLRPLKISRDFTTQYEFKLEAVERNGKLNLDFVYSREMYDDLFIETLTEYYHNILKVVLTDDSIEIGNIALQDSLQMA</sequence>
<dbReference type="SMART" id="SM01294">
    <property type="entry name" value="PKS_PP_betabranch"/>
    <property type="match status" value="1"/>
</dbReference>
<dbReference type="NCBIfam" id="TIGR01733">
    <property type="entry name" value="AA-adenyl-dom"/>
    <property type="match status" value="4"/>
</dbReference>
<dbReference type="InterPro" id="IPR010071">
    <property type="entry name" value="AA_adenyl_dom"/>
</dbReference>
<name>A0AAP2DFK7_9BACT</name>
<dbReference type="FunFam" id="3.40.50.980:FF:000001">
    <property type="entry name" value="Non-ribosomal peptide synthetase"/>
    <property type="match status" value="4"/>
</dbReference>
<dbReference type="InterPro" id="IPR020845">
    <property type="entry name" value="AMP-binding_CS"/>
</dbReference>
<dbReference type="Pfam" id="PF00668">
    <property type="entry name" value="Condensation"/>
    <property type="match status" value="6"/>
</dbReference>
<dbReference type="Gene3D" id="3.30.559.30">
    <property type="entry name" value="Nonribosomal peptide synthetase, condensation domain"/>
    <property type="match status" value="6"/>
</dbReference>
<evidence type="ECO:0000256" key="5">
    <source>
        <dbReference type="ARBA" id="ARBA00022737"/>
    </source>
</evidence>
<dbReference type="CDD" id="cd19543">
    <property type="entry name" value="DCL_NRPS"/>
    <property type="match status" value="1"/>
</dbReference>
<dbReference type="Pfam" id="PF13193">
    <property type="entry name" value="AMP-binding_C"/>
    <property type="match status" value="4"/>
</dbReference>
<dbReference type="EMBL" id="JAHESF010000001">
    <property type="protein sequence ID" value="MBT1695435.1"/>
    <property type="molecule type" value="Genomic_DNA"/>
</dbReference>
<feature type="domain" description="Carrier" evidence="6">
    <location>
        <begin position="1999"/>
        <end position="2073"/>
    </location>
</feature>
<dbReference type="FunFam" id="1.10.1200.10:FF:000005">
    <property type="entry name" value="Nonribosomal peptide synthetase 1"/>
    <property type="match status" value="4"/>
</dbReference>
<keyword evidence="5" id="KW-0677">Repeat</keyword>
<keyword evidence="3" id="KW-0596">Phosphopantetheine</keyword>
<keyword evidence="4" id="KW-0597">Phosphoprotein</keyword>
<dbReference type="InterPro" id="IPR036736">
    <property type="entry name" value="ACP-like_sf"/>
</dbReference>
<evidence type="ECO:0000256" key="4">
    <source>
        <dbReference type="ARBA" id="ARBA00022553"/>
    </source>
</evidence>
<dbReference type="SUPFAM" id="SSF47336">
    <property type="entry name" value="ACP-like"/>
    <property type="match status" value="4"/>
</dbReference>
<evidence type="ECO:0000256" key="3">
    <source>
        <dbReference type="ARBA" id="ARBA00022450"/>
    </source>
</evidence>
<dbReference type="InterPro" id="IPR023213">
    <property type="entry name" value="CAT-like_dom_sf"/>
</dbReference>
<dbReference type="InterPro" id="IPR001242">
    <property type="entry name" value="Condensation_dom"/>
</dbReference>
<dbReference type="InterPro" id="IPR006162">
    <property type="entry name" value="Ppantetheine_attach_site"/>
</dbReference>
<protein>
    <submittedName>
        <fullName evidence="7">Amino acid adenylation domain-containing protein</fullName>
    </submittedName>
</protein>
<dbReference type="SMART" id="SM00823">
    <property type="entry name" value="PKS_PP"/>
    <property type="match status" value="4"/>
</dbReference>
<dbReference type="Gene3D" id="1.10.1200.10">
    <property type="entry name" value="ACP-like"/>
    <property type="match status" value="4"/>
</dbReference>
<dbReference type="Gene3D" id="3.40.50.980">
    <property type="match status" value="8"/>
</dbReference>
<dbReference type="PANTHER" id="PTHR45527:SF1">
    <property type="entry name" value="FATTY ACID SYNTHASE"/>
    <property type="match status" value="1"/>
</dbReference>
<feature type="domain" description="Carrier" evidence="6">
    <location>
        <begin position="3496"/>
        <end position="3573"/>
    </location>
</feature>
<dbReference type="NCBIfam" id="TIGR01720">
    <property type="entry name" value="NRPS-para261"/>
    <property type="match status" value="1"/>
</dbReference>
<reference evidence="7 8" key="1">
    <citation type="submission" date="2021-05" db="EMBL/GenBank/DDBJ databases">
        <title>A Polyphasic approach of four new species of the genus Ohtaekwangia: Ohtaekwangia histidinii sp. nov., Ohtaekwangia cretensis sp. nov., Ohtaekwangia indiensis sp. nov., Ohtaekwangia reichenbachii sp. nov. from diverse environment.</title>
        <authorList>
            <person name="Octaviana S."/>
        </authorList>
    </citation>
    <scope>NUCLEOTIDE SEQUENCE [LARGE SCALE GENOMIC DNA]</scope>
    <source>
        <strain evidence="7 8">PWU4</strain>
    </source>
</reference>
<evidence type="ECO:0000313" key="8">
    <source>
        <dbReference type="Proteomes" id="UP001319200"/>
    </source>
</evidence>
<evidence type="ECO:0000313" key="7">
    <source>
        <dbReference type="EMBL" id="MBT1695435.1"/>
    </source>
</evidence>
<dbReference type="InterPro" id="IPR025110">
    <property type="entry name" value="AMP-bd_C"/>
</dbReference>
<dbReference type="GO" id="GO:0043041">
    <property type="term" value="P:amino acid activation for nonribosomal peptide biosynthetic process"/>
    <property type="evidence" value="ECO:0007669"/>
    <property type="project" value="TreeGrafter"/>
</dbReference>
<gene>
    <name evidence="7" type="ORF">KK083_01015</name>
</gene>
<keyword evidence="8" id="KW-1185">Reference proteome</keyword>
<dbReference type="SUPFAM" id="SSF56801">
    <property type="entry name" value="Acetyl-CoA synthetase-like"/>
    <property type="match status" value="4"/>
</dbReference>
<dbReference type="FunFam" id="2.30.38.10:FF:000001">
    <property type="entry name" value="Non-ribosomal peptide synthetase PvdI"/>
    <property type="match status" value="2"/>
</dbReference>
<evidence type="ECO:0000259" key="6">
    <source>
        <dbReference type="PROSITE" id="PS50075"/>
    </source>
</evidence>
<dbReference type="Gene3D" id="3.30.559.10">
    <property type="entry name" value="Chloramphenicol acetyltransferase-like domain"/>
    <property type="match status" value="6"/>
</dbReference>
<dbReference type="SUPFAM" id="SSF52777">
    <property type="entry name" value="CoA-dependent acyltransferases"/>
    <property type="match status" value="12"/>
</dbReference>
<dbReference type="PROSITE" id="PS00012">
    <property type="entry name" value="PHOSPHOPANTETHEINE"/>
    <property type="match status" value="4"/>
</dbReference>
<dbReference type="FunFam" id="3.40.50.12780:FF:000012">
    <property type="entry name" value="Non-ribosomal peptide synthetase"/>
    <property type="match status" value="3"/>
</dbReference>
<dbReference type="Pfam" id="PF00550">
    <property type="entry name" value="PP-binding"/>
    <property type="match status" value="4"/>
</dbReference>
<evidence type="ECO:0000256" key="2">
    <source>
        <dbReference type="ARBA" id="ARBA00006432"/>
    </source>
</evidence>
<accession>A0AAP2DFK7</accession>
<dbReference type="InterPro" id="IPR010060">
    <property type="entry name" value="NRPS_synth"/>
</dbReference>
<dbReference type="InterPro" id="IPR045851">
    <property type="entry name" value="AMP-bd_C_sf"/>
</dbReference>
<dbReference type="Gene3D" id="3.30.300.30">
    <property type="match status" value="4"/>
</dbReference>
<dbReference type="Gene3D" id="2.30.38.10">
    <property type="entry name" value="Luciferase, Domain 3"/>
    <property type="match status" value="4"/>
</dbReference>
<dbReference type="Proteomes" id="UP001319200">
    <property type="component" value="Unassembled WGS sequence"/>
</dbReference>
<proteinExistence type="inferred from homology"/>
<comment type="caution">
    <text evidence="7">The sequence shown here is derived from an EMBL/GenBank/DDBJ whole genome shotgun (WGS) entry which is preliminary data.</text>
</comment>
<dbReference type="InterPro" id="IPR009081">
    <property type="entry name" value="PP-bd_ACP"/>
</dbReference>
<dbReference type="InterPro" id="IPR020806">
    <property type="entry name" value="PKS_PP-bd"/>
</dbReference>
<dbReference type="PROSITE" id="PS00455">
    <property type="entry name" value="AMP_BINDING"/>
    <property type="match status" value="4"/>
</dbReference>
<dbReference type="NCBIfam" id="NF003417">
    <property type="entry name" value="PRK04813.1"/>
    <property type="match status" value="4"/>
</dbReference>
<dbReference type="FunFam" id="3.30.300.30:FF:000010">
    <property type="entry name" value="Enterobactin synthetase component F"/>
    <property type="match status" value="3"/>
</dbReference>
<feature type="domain" description="Carrier" evidence="6">
    <location>
        <begin position="961"/>
        <end position="1038"/>
    </location>
</feature>
<dbReference type="CDD" id="cd05930">
    <property type="entry name" value="A_NRPS"/>
    <property type="match status" value="4"/>
</dbReference>
<dbReference type="PROSITE" id="PS50075">
    <property type="entry name" value="CARRIER"/>
    <property type="match status" value="4"/>
</dbReference>
<feature type="domain" description="Carrier" evidence="6">
    <location>
        <begin position="4539"/>
        <end position="4616"/>
    </location>
</feature>
<dbReference type="GO" id="GO:0044550">
    <property type="term" value="P:secondary metabolite biosynthetic process"/>
    <property type="evidence" value="ECO:0007669"/>
    <property type="project" value="UniProtKB-ARBA"/>
</dbReference>
<dbReference type="GO" id="GO:0003824">
    <property type="term" value="F:catalytic activity"/>
    <property type="evidence" value="ECO:0007669"/>
    <property type="project" value="InterPro"/>
</dbReference>
<comment type="similarity">
    <text evidence="2">Belongs to the ATP-dependent AMP-binding enzyme family.</text>
</comment>
<evidence type="ECO:0000256" key="1">
    <source>
        <dbReference type="ARBA" id="ARBA00001957"/>
    </source>
</evidence>
<dbReference type="GO" id="GO:0031177">
    <property type="term" value="F:phosphopantetheine binding"/>
    <property type="evidence" value="ECO:0007669"/>
    <property type="project" value="InterPro"/>
</dbReference>
<dbReference type="InterPro" id="IPR000873">
    <property type="entry name" value="AMP-dep_synth/lig_dom"/>
</dbReference>
<comment type="cofactor">
    <cofactor evidence="1">
        <name>pantetheine 4'-phosphate</name>
        <dbReference type="ChEBI" id="CHEBI:47942"/>
    </cofactor>
</comment>
<dbReference type="RefSeq" id="WP_254159322.1">
    <property type="nucleotide sequence ID" value="NZ_JAHESF010000001.1"/>
</dbReference>
<dbReference type="GO" id="GO:0005829">
    <property type="term" value="C:cytosol"/>
    <property type="evidence" value="ECO:0007669"/>
    <property type="project" value="TreeGrafter"/>
</dbReference>
<dbReference type="CDD" id="cd19531">
    <property type="entry name" value="LCL_NRPS-like"/>
    <property type="match status" value="3"/>
</dbReference>
<dbReference type="CDD" id="cd19534">
    <property type="entry name" value="E_NRPS"/>
    <property type="match status" value="1"/>
</dbReference>
<dbReference type="Pfam" id="PF00501">
    <property type="entry name" value="AMP-binding"/>
    <property type="match status" value="4"/>
</dbReference>
<dbReference type="PANTHER" id="PTHR45527">
    <property type="entry name" value="NONRIBOSOMAL PEPTIDE SYNTHETASE"/>
    <property type="match status" value="1"/>
</dbReference>